<sequence length="506" mass="57958">MLTTSEAFIGCLVVFLVYRAAIVVYRLFLHPLASFPGPKLAACSTLYRAYYQVIRDGDHVMEATRLHERYGPVVRVAPNTLHFRDPKAFDDIFKFTSNFTKDPDFYDHLGQSEALFGMPDEEAHKERFKTVADLFSKRFAQLFETNIAANVDPPATYTHMSRKANGPINIARGLRAVALDIIQDFVFDFVPDDLRGMKDEEFDTLFVDTTWDVMDWTAWCFRNFPFALTLSEYLPLSWKRVILPGEAANVESFNVIMKLVEDNVKAGPKWRRDSMISRMAGKFTLSNLTSECMGTMFGGVINLANMLPFGAFCVCSDMELQERLYEELKSVWEDPNEPIPPYSTLFELPVLRGVVKESLRLMHGIIIGPPRVVPEGGAIVNGYKIPAKAVVTTSSLYVHTNPEVFPNPDEFRPERWAKSSDLLKMEKSLVPFSKGRRMCPGREISYMELMIVFAALFRRFKLRPYETTKEDFKWKVYVSLHFTGRFFHANLEPRPDWPAIMKNSST</sequence>
<name>A0ACC3AL69_9EURO</name>
<evidence type="ECO:0000313" key="2">
    <source>
        <dbReference type="Proteomes" id="UP001172386"/>
    </source>
</evidence>
<dbReference type="Proteomes" id="UP001172386">
    <property type="component" value="Unassembled WGS sequence"/>
</dbReference>
<reference evidence="1" key="1">
    <citation type="submission" date="2022-10" db="EMBL/GenBank/DDBJ databases">
        <title>Culturing micro-colonial fungi from biological soil crusts in the Mojave desert and describing Neophaeococcomyces mojavensis, and introducing the new genera and species Taxawa tesnikishii.</title>
        <authorList>
            <person name="Kurbessoian T."/>
            <person name="Stajich J.E."/>
        </authorList>
    </citation>
    <scope>NUCLEOTIDE SEQUENCE</scope>
    <source>
        <strain evidence="1">JES_112</strain>
    </source>
</reference>
<evidence type="ECO:0000313" key="1">
    <source>
        <dbReference type="EMBL" id="KAJ9664571.1"/>
    </source>
</evidence>
<proteinExistence type="predicted"/>
<organism evidence="1 2">
    <name type="scientific">Neophaeococcomyces mojaviensis</name>
    <dbReference type="NCBI Taxonomy" id="3383035"/>
    <lineage>
        <taxon>Eukaryota</taxon>
        <taxon>Fungi</taxon>
        <taxon>Dikarya</taxon>
        <taxon>Ascomycota</taxon>
        <taxon>Pezizomycotina</taxon>
        <taxon>Eurotiomycetes</taxon>
        <taxon>Chaetothyriomycetidae</taxon>
        <taxon>Chaetothyriales</taxon>
        <taxon>Chaetothyriales incertae sedis</taxon>
        <taxon>Neophaeococcomyces</taxon>
    </lineage>
</organism>
<accession>A0ACC3AL69</accession>
<protein>
    <submittedName>
        <fullName evidence="1">Uncharacterized protein</fullName>
    </submittedName>
</protein>
<keyword evidence="2" id="KW-1185">Reference proteome</keyword>
<dbReference type="EMBL" id="JAPDRQ010000002">
    <property type="protein sequence ID" value="KAJ9664571.1"/>
    <property type="molecule type" value="Genomic_DNA"/>
</dbReference>
<gene>
    <name evidence="1" type="ORF">H2198_000222</name>
</gene>
<comment type="caution">
    <text evidence="1">The sequence shown here is derived from an EMBL/GenBank/DDBJ whole genome shotgun (WGS) entry which is preliminary data.</text>
</comment>